<keyword evidence="2 5" id="KW-0732">Signal</keyword>
<feature type="signal peptide" evidence="5">
    <location>
        <begin position="1"/>
        <end position="23"/>
    </location>
</feature>
<evidence type="ECO:0000313" key="7">
    <source>
        <dbReference type="EMBL" id="SHL22498.1"/>
    </source>
</evidence>
<dbReference type="Pfam" id="PF18962">
    <property type="entry name" value="Por_Secre_tail"/>
    <property type="match status" value="1"/>
</dbReference>
<dbReference type="SUPFAM" id="SSF52743">
    <property type="entry name" value="Subtilisin-like"/>
    <property type="match status" value="1"/>
</dbReference>
<reference evidence="8" key="1">
    <citation type="submission" date="2016-11" db="EMBL/GenBank/DDBJ databases">
        <authorList>
            <person name="Varghese N."/>
            <person name="Submissions S."/>
        </authorList>
    </citation>
    <scope>NUCLEOTIDE SEQUENCE [LARGE SCALE GENOMIC DNA]</scope>
    <source>
        <strain evidence="8">DSM 26899</strain>
    </source>
</reference>
<protein>
    <submittedName>
        <fullName evidence="7">Subtilase family protein</fullName>
    </submittedName>
</protein>
<evidence type="ECO:0000259" key="6">
    <source>
        <dbReference type="Pfam" id="PF18962"/>
    </source>
</evidence>
<evidence type="ECO:0000256" key="4">
    <source>
        <dbReference type="ARBA" id="ARBA00022825"/>
    </source>
</evidence>
<dbReference type="Proteomes" id="UP000184364">
    <property type="component" value="Unassembled WGS sequence"/>
</dbReference>
<dbReference type="InterPro" id="IPR036852">
    <property type="entry name" value="Peptidase_S8/S53_dom_sf"/>
</dbReference>
<evidence type="ECO:0000256" key="5">
    <source>
        <dbReference type="SAM" id="SignalP"/>
    </source>
</evidence>
<gene>
    <name evidence="7" type="ORF">SAMN05444267_101437</name>
</gene>
<dbReference type="InterPro" id="IPR023828">
    <property type="entry name" value="Peptidase_S8_Ser-AS"/>
</dbReference>
<keyword evidence="8" id="KW-1185">Reference proteome</keyword>
<dbReference type="Gene3D" id="3.40.50.200">
    <property type="entry name" value="Peptidase S8/S53 domain"/>
    <property type="match status" value="1"/>
</dbReference>
<keyword evidence="4" id="KW-0720">Serine protease</keyword>
<dbReference type="InterPro" id="IPR008979">
    <property type="entry name" value="Galactose-bd-like_sf"/>
</dbReference>
<evidence type="ECO:0000256" key="2">
    <source>
        <dbReference type="ARBA" id="ARBA00022729"/>
    </source>
</evidence>
<evidence type="ECO:0000256" key="3">
    <source>
        <dbReference type="ARBA" id="ARBA00022801"/>
    </source>
</evidence>
<dbReference type="NCBIfam" id="TIGR04183">
    <property type="entry name" value="Por_Secre_tail"/>
    <property type="match status" value="1"/>
</dbReference>
<keyword evidence="1" id="KW-0645">Protease</keyword>
<dbReference type="STRING" id="1302687.SAMN05444267_101437"/>
<dbReference type="GO" id="GO:0006508">
    <property type="term" value="P:proteolysis"/>
    <property type="evidence" value="ECO:0007669"/>
    <property type="project" value="UniProtKB-KW"/>
</dbReference>
<evidence type="ECO:0000313" key="8">
    <source>
        <dbReference type="Proteomes" id="UP000184364"/>
    </source>
</evidence>
<dbReference type="InterPro" id="IPR026444">
    <property type="entry name" value="Secre_tail"/>
</dbReference>
<sequence length="1480" mass="160351">MRPRNFKNLFCLFLLFFFLTLDAQVKNTNYQIGITTGAFTPEISSKKELEIVNADTFDNRYYKILQFYSIPTETIRKQWEKQGLKLMDYLPGNAYFAAIDTTFDLKQIESSIRSVINVDNRFKLEESVFSKGIPTHAIKEASAELIISYYQGIDGKDISLKLKEKGIKVISLNESVNQINISIKPNRLNELVALPFVQFINAVTTDPVLEGEDYRNTTARSNYLNTGYNGLNYNGSGVTLAVGEGGTLIDEVDAKGRIVLEENSGEPTHHKTIVFRSMAGAGNWDASNRNQAWGANIVSTGSNENYGSLFNSHQVLYTNHSFGWSVSGGYNSRARNHDLLLANYPQHLVLYSAGNSGTSTGYAPYNINSWANITGPSKMNKNMVTVGSLLVNDAKSTGSSNGPMYDGRIAPQIVVEGSEGTSLAAPKATGIFGMLAQVYKDQHSAAVPASSLLRAIVFNTADDIENQGPDFKTGFGRINARRAYDAMTNNQYLSSSISNQQTNQHVIVVPPNTTQVKAMIVWPDVAAAINANPAIVNDLNIVLKDPNNNSYNPWVLDASLPSSDGKLNAVAVRGVDHINTMEQVTVDNPASGNWTLEVSGFNVPSGPQSYFIAYEFLKNEVKLMYPLQGDRMNSKEQYQLKWDSAGNAETFTLEYQLDNSAWVTIATGYDASSRNYTWTAPLVSGVHTIKFRIKKGNLISKSGTNYIGQLVENLKITKACNDVVTLKWSPLNDVTSYKIYRLGAKYMEEVTSNITFNGSSAVLTGQSTTAKEYYTVSPLTGTLEGQKSLTITKEIGDFNCIGINWTGNVSTDWFDAGNWDLGSVPTENNSVVIPASPTNQPLIANAGAVCLNITIDIGASLSMDNNSAFTLSVGGDWINNGQFNSGIGIVDFANTNFYQEISGNSKTDFYILKLTKGSVDKVLEATSLIELKAASNPLNITSGTFKLSSASTIKPFTSAAGANLSGLKGLWNNGGIINYDNINWFLNAGLLRISAGIINMGTNANANITYLNNGRLIIENGTLNMTGRFLPNSPTSSGIYSQSGGTLNLKAQGSAAFDLNTNTSFTMSGGLITIAKRSSHSNYDMKISSNTRNVSGGTVQIGDDTTPVNQIIRISSLAPIYNLVVNSNNNPTAQIVDDNFTVNNVYINGGSLDANGFNMNVGGNWTNNANFIAGGGAVTFDGVSAQNLAGNATSVFNNLILKNNNGINLSGTVNATINGELTLASGVITTGNNTIIIGANGSISRTSGHIFGKLQKTIPIGSHVKANFEIGDAVITNYAPVNLAFNSVVTSGSLTVNTVDVDHPSISNSNLNTGKSVNRYWTLNNLGIVFTNYDATFSFLSSDLDPSTNWNNLICGKFNAPVWSYPTIGNKTASSLQIVNANSFSDFQLSENSSFLNTDNLNKENRDVTIYPNPVLDKLYLSTSKTIEKIEIYSISGGLVKTFDKPQKSIDVKELLEGVYLLKIYIGNRKEILIKKVIKQ</sequence>
<name>A0A1M6YW77_9FLAO</name>
<organism evidence="7 8">
    <name type="scientific">Chryseobacterium polytrichastri</name>
    <dbReference type="NCBI Taxonomy" id="1302687"/>
    <lineage>
        <taxon>Bacteria</taxon>
        <taxon>Pseudomonadati</taxon>
        <taxon>Bacteroidota</taxon>
        <taxon>Flavobacteriia</taxon>
        <taxon>Flavobacteriales</taxon>
        <taxon>Weeksellaceae</taxon>
        <taxon>Chryseobacterium group</taxon>
        <taxon>Chryseobacterium</taxon>
    </lineage>
</organism>
<feature type="domain" description="Secretion system C-terminal sorting" evidence="6">
    <location>
        <begin position="1410"/>
        <end position="1478"/>
    </location>
</feature>
<dbReference type="Gene3D" id="2.60.120.380">
    <property type="match status" value="1"/>
</dbReference>
<dbReference type="SUPFAM" id="SSF49785">
    <property type="entry name" value="Galactose-binding domain-like"/>
    <property type="match status" value="1"/>
</dbReference>
<keyword evidence="3" id="KW-0378">Hydrolase</keyword>
<dbReference type="PROSITE" id="PS00138">
    <property type="entry name" value="SUBTILASE_SER"/>
    <property type="match status" value="1"/>
</dbReference>
<evidence type="ECO:0000256" key="1">
    <source>
        <dbReference type="ARBA" id="ARBA00022670"/>
    </source>
</evidence>
<dbReference type="GO" id="GO:0004252">
    <property type="term" value="F:serine-type endopeptidase activity"/>
    <property type="evidence" value="ECO:0007669"/>
    <property type="project" value="InterPro"/>
</dbReference>
<accession>A0A1M6YW77</accession>
<proteinExistence type="predicted"/>
<feature type="chain" id="PRO_5013314390" evidence="5">
    <location>
        <begin position="24"/>
        <end position="1480"/>
    </location>
</feature>
<dbReference type="EMBL" id="FRAV01000014">
    <property type="protein sequence ID" value="SHL22498.1"/>
    <property type="molecule type" value="Genomic_DNA"/>
</dbReference>